<sequence>MHFLNRGLGLKALLWKNSAQFLENKPETHLARLIVLATEQRIGSVLADFSRLNRVIYLLNIIRKY</sequence>
<dbReference type="AlphaFoldDB" id="A0A5K3FJM1"/>
<name>A0A5K3FJM1_MESCO</name>
<protein>
    <submittedName>
        <fullName evidence="1">Transposase</fullName>
    </submittedName>
</protein>
<accession>A0A5K3FJM1</accession>
<evidence type="ECO:0000313" key="1">
    <source>
        <dbReference type="WBParaSite" id="MCU_008351-RA"/>
    </source>
</evidence>
<dbReference type="WBParaSite" id="MCU_008351-RA">
    <property type="protein sequence ID" value="MCU_008351-RA"/>
    <property type="gene ID" value="MCU_008351"/>
</dbReference>
<proteinExistence type="predicted"/>
<reference evidence="1" key="1">
    <citation type="submission" date="2019-11" db="UniProtKB">
        <authorList>
            <consortium name="WormBaseParasite"/>
        </authorList>
    </citation>
    <scope>IDENTIFICATION</scope>
</reference>
<organism evidence="1">
    <name type="scientific">Mesocestoides corti</name>
    <name type="common">Flatworm</name>
    <dbReference type="NCBI Taxonomy" id="53468"/>
    <lineage>
        <taxon>Eukaryota</taxon>
        <taxon>Metazoa</taxon>
        <taxon>Spiralia</taxon>
        <taxon>Lophotrochozoa</taxon>
        <taxon>Platyhelminthes</taxon>
        <taxon>Cestoda</taxon>
        <taxon>Eucestoda</taxon>
        <taxon>Cyclophyllidea</taxon>
        <taxon>Mesocestoididae</taxon>
        <taxon>Mesocestoides</taxon>
    </lineage>
</organism>